<feature type="domain" description="Peptidase S9 prolyl oligopeptidase catalytic" evidence="2">
    <location>
        <begin position="700"/>
        <end position="899"/>
    </location>
</feature>
<name>A0A6G1F6K0_9ORYZ</name>
<dbReference type="PANTHER" id="PTHR11731">
    <property type="entry name" value="PROTEASE FAMILY S9B,C DIPEPTIDYL-PEPTIDASE IV-RELATED"/>
    <property type="match status" value="1"/>
</dbReference>
<dbReference type="Pfam" id="PF00326">
    <property type="entry name" value="Peptidase_S9"/>
    <property type="match status" value="1"/>
</dbReference>
<proteinExistence type="predicted"/>
<feature type="domain" description="Dipeptidylpeptidase IV N-terminal" evidence="3">
    <location>
        <begin position="275"/>
        <end position="613"/>
    </location>
</feature>
<dbReference type="SUPFAM" id="SSF82171">
    <property type="entry name" value="DPP6 N-terminal domain-like"/>
    <property type="match status" value="1"/>
</dbReference>
<protein>
    <recommendedName>
        <fullName evidence="6">Peptidase S9 prolyl oligopeptidase catalytic domain-containing protein</fullName>
    </recommendedName>
</protein>
<evidence type="ECO:0008006" key="6">
    <source>
        <dbReference type="Google" id="ProtNLM"/>
    </source>
</evidence>
<reference evidence="4 5" key="1">
    <citation type="submission" date="2019-11" db="EMBL/GenBank/DDBJ databases">
        <title>Whole genome sequence of Oryza granulata.</title>
        <authorList>
            <person name="Li W."/>
        </authorList>
    </citation>
    <scope>NUCLEOTIDE SEQUENCE [LARGE SCALE GENOMIC DNA]</scope>
    <source>
        <strain evidence="5">cv. Menghai</strain>
        <tissue evidence="4">Leaf</tissue>
    </source>
</reference>
<dbReference type="GO" id="GO:0008239">
    <property type="term" value="F:dipeptidyl-peptidase activity"/>
    <property type="evidence" value="ECO:0007669"/>
    <property type="project" value="TreeGrafter"/>
</dbReference>
<organism evidence="4 5">
    <name type="scientific">Oryza meyeriana var. granulata</name>
    <dbReference type="NCBI Taxonomy" id="110450"/>
    <lineage>
        <taxon>Eukaryota</taxon>
        <taxon>Viridiplantae</taxon>
        <taxon>Streptophyta</taxon>
        <taxon>Embryophyta</taxon>
        <taxon>Tracheophyta</taxon>
        <taxon>Spermatophyta</taxon>
        <taxon>Magnoliopsida</taxon>
        <taxon>Liliopsida</taxon>
        <taxon>Poales</taxon>
        <taxon>Poaceae</taxon>
        <taxon>BOP clade</taxon>
        <taxon>Oryzoideae</taxon>
        <taxon>Oryzeae</taxon>
        <taxon>Oryzinae</taxon>
        <taxon>Oryza</taxon>
        <taxon>Oryza meyeriana</taxon>
    </lineage>
</organism>
<accession>A0A6G1F6K0</accession>
<dbReference type="InterPro" id="IPR029058">
    <property type="entry name" value="AB_hydrolase_fold"/>
</dbReference>
<dbReference type="AlphaFoldDB" id="A0A6G1F6K0"/>
<feature type="compositionally biased region" description="Basic and acidic residues" evidence="1">
    <location>
        <begin position="113"/>
        <end position="130"/>
    </location>
</feature>
<dbReference type="GO" id="GO:0008236">
    <property type="term" value="F:serine-type peptidase activity"/>
    <property type="evidence" value="ECO:0007669"/>
    <property type="project" value="InterPro"/>
</dbReference>
<dbReference type="Proteomes" id="UP000479710">
    <property type="component" value="Unassembled WGS sequence"/>
</dbReference>
<dbReference type="InterPro" id="IPR002469">
    <property type="entry name" value="Peptidase_S9B_N"/>
</dbReference>
<dbReference type="InterPro" id="IPR050278">
    <property type="entry name" value="Serine_Prot_S9B/DPPIV"/>
</dbReference>
<comment type="caution">
    <text evidence="4">The sequence shown here is derived from an EMBL/GenBank/DDBJ whole genome shotgun (WGS) entry which is preliminary data.</text>
</comment>
<keyword evidence="5" id="KW-1185">Reference proteome</keyword>
<evidence type="ECO:0000313" key="4">
    <source>
        <dbReference type="EMBL" id="KAF0932442.1"/>
    </source>
</evidence>
<dbReference type="PANTHER" id="PTHR11731:SF193">
    <property type="entry name" value="DIPEPTIDYL PEPTIDASE 9"/>
    <property type="match status" value="1"/>
</dbReference>
<evidence type="ECO:0000256" key="1">
    <source>
        <dbReference type="SAM" id="MobiDB-lite"/>
    </source>
</evidence>
<sequence length="899" mass="99557">MPSHPIPSIHPTENRETKGLNKLTISASLSLLPLLGRTNAANPNAKSPSLSDPFLHSDLRPLPAERSPPFVLWAVGGGSRVRGGGFLGCDLGEGRARRRSMRSGEAAGAVRSSDQESIRKKPRVEAEEERGGMPLADAFVGAGSSSGGDGAEVAGGCAPTVQLLDIVQHPLPGYGAPVALSFSPDDRRVAFLYSPDGTLHRQVYTFDPAQRRQELLFGPPDGGGLEEGNLSAEELLRRERARERGLGVTRYEWRARLPGTPTSRAGIVVPLPSGVYFQDLSGTEPVLKLQSSPTSPIIDPHLSPDGSMIAYVRDDELHTVGFSDGQTTQLTYGASESGKIHGLAEYIAQEEMERKMGFWWSPDSKHLAFTEVDSSEIPLYRIMHQGKSSVGPDAQEDHAYPFAGAANVKVRLGVVPSRGGEITWMDLLCGEHGDEEYLARVNWMHNGAIAVQVLNRTHSKLKLLKFDITSGKREVILEEEHDTWITLHDCFTPLDKGVNSKHPGGFIWASEKTGFRHLYLHDKNGLCLGPLTQGDWMVDQIAGINESSGVIYFTGTLDGPLETNLYSTNLFPDWSLPLQVPKRLTHGTGRHSVILDHQLLRFIDVYDSIKSPPVILLCSLLDGSVIMPLHEQPLTVQPLKKFQQLSPEIVQIEAKDGTALYGTLYLPDEKKYGPPPYKTLINVYGGPSVQLVSDSWISTVDMRAQFLRSKGILVWKMDNRGTARRGLQFEGQLKYNIGRIDAEDQLAGAEWLIKKGLAKPGHIGLYGWSYGGFLSAMCLARFPETFCCAVSGAPVTAWDGYDTFYTEKYMGMPTEHKDAYKYGSIMHHVEKLRGKLLLIHGMIDENVHFRHTARLINSLMAEGKPYEILLFPDERHMPRRLGDRIYMEERIWDFVERNL</sequence>
<evidence type="ECO:0000259" key="2">
    <source>
        <dbReference type="Pfam" id="PF00326"/>
    </source>
</evidence>
<dbReference type="InterPro" id="IPR001375">
    <property type="entry name" value="Peptidase_S9_cat"/>
</dbReference>
<dbReference type="Gene3D" id="3.40.50.1820">
    <property type="entry name" value="alpha/beta hydrolase"/>
    <property type="match status" value="1"/>
</dbReference>
<dbReference type="SUPFAM" id="SSF53474">
    <property type="entry name" value="alpha/beta-Hydrolases"/>
    <property type="match status" value="1"/>
</dbReference>
<evidence type="ECO:0000259" key="3">
    <source>
        <dbReference type="Pfam" id="PF00930"/>
    </source>
</evidence>
<feature type="region of interest" description="Disordered" evidence="1">
    <location>
        <begin position="97"/>
        <end position="130"/>
    </location>
</feature>
<gene>
    <name evidence="4" type="ORF">E2562_010351</name>
</gene>
<dbReference type="Gene3D" id="2.140.10.30">
    <property type="entry name" value="Dipeptidylpeptidase IV, N-terminal domain"/>
    <property type="match status" value="1"/>
</dbReference>
<dbReference type="EMBL" id="SPHZ02000001">
    <property type="protein sequence ID" value="KAF0932442.1"/>
    <property type="molecule type" value="Genomic_DNA"/>
</dbReference>
<dbReference type="OrthoDB" id="16520at2759"/>
<evidence type="ECO:0000313" key="5">
    <source>
        <dbReference type="Proteomes" id="UP000479710"/>
    </source>
</evidence>
<dbReference type="GO" id="GO:0006508">
    <property type="term" value="P:proteolysis"/>
    <property type="evidence" value="ECO:0007669"/>
    <property type="project" value="InterPro"/>
</dbReference>
<dbReference type="Pfam" id="PF00930">
    <property type="entry name" value="DPPIV_N"/>
    <property type="match status" value="1"/>
</dbReference>